<dbReference type="Gene3D" id="3.40.50.150">
    <property type="entry name" value="Vaccinia Virus protein VP39"/>
    <property type="match status" value="1"/>
</dbReference>
<dbReference type="InterPro" id="IPR010280">
    <property type="entry name" value="U5_MeTrfase_fam"/>
</dbReference>
<dbReference type="Proteomes" id="UP000242958">
    <property type="component" value="Unassembled WGS sequence"/>
</dbReference>
<dbReference type="InterPro" id="IPR002792">
    <property type="entry name" value="TRAM_dom"/>
</dbReference>
<dbReference type="PANTHER" id="PTHR11061:SF30">
    <property type="entry name" value="TRNA (URACIL(54)-C(5))-METHYLTRANSFERASE"/>
    <property type="match status" value="1"/>
</dbReference>
<proteinExistence type="inferred from homology"/>
<dbReference type="EMBL" id="NFMF01000002">
    <property type="protein sequence ID" value="PNH22303.1"/>
    <property type="molecule type" value="Genomic_DNA"/>
</dbReference>
<dbReference type="SUPFAM" id="SSF50249">
    <property type="entry name" value="Nucleic acid-binding proteins"/>
    <property type="match status" value="1"/>
</dbReference>
<dbReference type="InterPro" id="IPR012340">
    <property type="entry name" value="NA-bd_OB-fold"/>
</dbReference>
<dbReference type="Gene3D" id="2.40.50.140">
    <property type="entry name" value="Nucleic acid-binding proteins"/>
    <property type="match status" value="1"/>
</dbReference>
<organism evidence="7 8">
    <name type="scientific">Megasphaera hutchinsoni</name>
    <dbReference type="NCBI Taxonomy" id="1588748"/>
    <lineage>
        <taxon>Bacteria</taxon>
        <taxon>Bacillati</taxon>
        <taxon>Bacillota</taxon>
        <taxon>Negativicutes</taxon>
        <taxon>Veillonellales</taxon>
        <taxon>Veillonellaceae</taxon>
        <taxon>Megasphaera</taxon>
    </lineage>
</organism>
<keyword evidence="3 4" id="KW-0949">S-adenosyl-L-methionine</keyword>
<dbReference type="CDD" id="cd02440">
    <property type="entry name" value="AdoMet_MTases"/>
    <property type="match status" value="1"/>
</dbReference>
<dbReference type="AlphaFoldDB" id="A0A2J8BC03"/>
<sequence>MKEQRTIPVTKGKTYEIEIIRLGTNGEGVGKYQDFTVFIPYALPGERIVAVITTVKKTYAVGKLRQVLCASPARVAPTCAVYYRCGACQLQHFSYDGELQEKQRQVQDALTRIGHITNVPVLPTLGAATPWNYRNKMQFPVGEDKKNTLSIGCFAAATHNVINVEHCAIQKEENNQIVRIVRQWMKDFKIPAYDEDKCTGMIRHIMGRVGVKTGEIMVCIVTACECIPHIKDLIRRLRQEIPGLTAVIQNINTGHTNVILGRKTRTLYGQDTIHDAIGNLRFHISAQSFFQVNSEQAQRLYEKALEFADLKGNEIVADVYCGTGTITLFLAQKAKQVYGIEIVPSAIKDAIRNARDNHVKNAEFILGDAVYKLPELIKNGVRPQVIVLDPPRAGCGEPVLRAIGRSQPERVVYVSCNPATLARDLAYLQTYGYKTERVQPVDMFSRTHHVETVALLSKLNTEHHLDIEIGEDELSEIDFSKDATYGEIKKYVLDKYGLKVSSLYIAQIKRKHGLIERENYNFSKKENQRVPNCPEEKEKAIEDALEHFGMI</sequence>
<comment type="similarity">
    <text evidence="4">Belongs to the class I-like SAM-binding methyltransferase superfamily. RNA M5U methyltransferase family.</text>
</comment>
<dbReference type="FunFam" id="2.40.50.1070:FF:000003">
    <property type="entry name" value="23S rRNA (Uracil-5-)-methyltransferase RumA"/>
    <property type="match status" value="1"/>
</dbReference>
<dbReference type="SUPFAM" id="SSF53335">
    <property type="entry name" value="S-adenosyl-L-methionine-dependent methyltransferases"/>
    <property type="match status" value="1"/>
</dbReference>
<keyword evidence="2 4" id="KW-0808">Transferase</keyword>
<feature type="binding site" evidence="4">
    <location>
        <position position="389"/>
    </location>
    <ligand>
        <name>S-adenosyl-L-methionine</name>
        <dbReference type="ChEBI" id="CHEBI:59789"/>
    </ligand>
</feature>
<dbReference type="RefSeq" id="WP_102889085.1">
    <property type="nucleotide sequence ID" value="NZ_NFMF01000002.1"/>
</dbReference>
<dbReference type="PROSITE" id="PS51687">
    <property type="entry name" value="SAM_MT_RNA_M5U"/>
    <property type="match status" value="1"/>
</dbReference>
<protein>
    <submittedName>
        <fullName evidence="7">23S rRNA (Uracil(1939)-C(5))-methyltransferase RlmD</fullName>
    </submittedName>
</protein>
<dbReference type="NCBIfam" id="TIGR00479">
    <property type="entry name" value="rumA"/>
    <property type="match status" value="1"/>
</dbReference>
<dbReference type="FunFam" id="3.40.50.150:FF:000009">
    <property type="entry name" value="23S rRNA (Uracil(1939)-C(5))-methyltransferase RlmD"/>
    <property type="match status" value="1"/>
</dbReference>
<feature type="binding site" evidence="4">
    <location>
        <position position="341"/>
    </location>
    <ligand>
        <name>S-adenosyl-L-methionine</name>
        <dbReference type="ChEBI" id="CHEBI:59789"/>
    </ligand>
</feature>
<accession>A0A2J8BC03</accession>
<dbReference type="PANTHER" id="PTHR11061">
    <property type="entry name" value="RNA M5U METHYLTRANSFERASE"/>
    <property type="match status" value="1"/>
</dbReference>
<evidence type="ECO:0000313" key="8">
    <source>
        <dbReference type="Proteomes" id="UP000242958"/>
    </source>
</evidence>
<dbReference type="PROSITE" id="PS50926">
    <property type="entry name" value="TRAM"/>
    <property type="match status" value="1"/>
</dbReference>
<dbReference type="InterPro" id="IPR029063">
    <property type="entry name" value="SAM-dependent_MTases_sf"/>
</dbReference>
<evidence type="ECO:0000256" key="1">
    <source>
        <dbReference type="ARBA" id="ARBA00022603"/>
    </source>
</evidence>
<evidence type="ECO:0000256" key="4">
    <source>
        <dbReference type="PROSITE-ProRule" id="PRU01024"/>
    </source>
</evidence>
<name>A0A2J8BC03_9FIRM</name>
<evidence type="ECO:0000313" key="7">
    <source>
        <dbReference type="EMBL" id="PNH22303.1"/>
    </source>
</evidence>
<evidence type="ECO:0000256" key="5">
    <source>
        <dbReference type="PROSITE-ProRule" id="PRU10015"/>
    </source>
</evidence>
<dbReference type="Pfam" id="PF05958">
    <property type="entry name" value="tRNA_U5-meth_tr"/>
    <property type="match status" value="1"/>
</dbReference>
<feature type="domain" description="TRAM" evidence="6">
    <location>
        <begin position="8"/>
        <end position="66"/>
    </location>
</feature>
<evidence type="ECO:0000256" key="2">
    <source>
        <dbReference type="ARBA" id="ARBA00022679"/>
    </source>
</evidence>
<gene>
    <name evidence="7" type="ORF">CAL30_01605</name>
</gene>
<dbReference type="InterPro" id="IPR030390">
    <property type="entry name" value="MeTrfase_TrmA_AS"/>
</dbReference>
<feature type="active site" evidence="5">
    <location>
        <position position="416"/>
    </location>
</feature>
<reference evidence="7 8" key="1">
    <citation type="submission" date="2017-05" db="EMBL/GenBank/DDBJ databases">
        <authorList>
            <person name="Song R."/>
            <person name="Chenine A.L."/>
            <person name="Ruprecht R.M."/>
        </authorList>
    </citation>
    <scope>NUCLEOTIDE SEQUENCE [LARGE SCALE GENOMIC DNA]</scope>
    <source>
        <strain evidence="7 8">KA00229</strain>
    </source>
</reference>
<evidence type="ECO:0000259" key="6">
    <source>
        <dbReference type="PROSITE" id="PS50926"/>
    </source>
</evidence>
<evidence type="ECO:0000256" key="3">
    <source>
        <dbReference type="ARBA" id="ARBA00022691"/>
    </source>
</evidence>
<dbReference type="Pfam" id="PF01938">
    <property type="entry name" value="TRAM"/>
    <property type="match status" value="1"/>
</dbReference>
<feature type="binding site" evidence="4">
    <location>
        <position position="320"/>
    </location>
    <ligand>
        <name>S-adenosyl-L-methionine</name>
        <dbReference type="ChEBI" id="CHEBI:59789"/>
    </ligand>
</feature>
<dbReference type="GO" id="GO:0070475">
    <property type="term" value="P:rRNA base methylation"/>
    <property type="evidence" value="ECO:0007669"/>
    <property type="project" value="TreeGrafter"/>
</dbReference>
<feature type="binding site" evidence="4">
    <location>
        <position position="291"/>
    </location>
    <ligand>
        <name>S-adenosyl-L-methionine</name>
        <dbReference type="ChEBI" id="CHEBI:59789"/>
    </ligand>
</feature>
<comment type="caution">
    <text evidence="7">The sequence shown here is derived from an EMBL/GenBank/DDBJ whole genome shotgun (WGS) entry which is preliminary data.</text>
</comment>
<dbReference type="PROSITE" id="PS01230">
    <property type="entry name" value="TRMA_1"/>
    <property type="match status" value="1"/>
</dbReference>
<dbReference type="FunFam" id="2.40.50.140:FF:000097">
    <property type="entry name" value="23S rRNA (uracil(1939)-C(5))-methyltransferase RlmD"/>
    <property type="match status" value="1"/>
</dbReference>
<dbReference type="Gene3D" id="2.40.50.1070">
    <property type="match status" value="1"/>
</dbReference>
<dbReference type="GO" id="GO:0070041">
    <property type="term" value="F:rRNA (uridine-C5-)-methyltransferase activity"/>
    <property type="evidence" value="ECO:0007669"/>
    <property type="project" value="UniProtKB-ARBA"/>
</dbReference>
<keyword evidence="1 4" id="KW-0489">Methyltransferase</keyword>
<feature type="active site" description="Nucleophile" evidence="4">
    <location>
        <position position="416"/>
    </location>
</feature>